<protein>
    <submittedName>
        <fullName evidence="1">Uncharacterized protein</fullName>
    </submittedName>
</protein>
<dbReference type="EMBL" id="GFAC01000679">
    <property type="protein sequence ID" value="JAT98509.1"/>
    <property type="molecule type" value="mRNA"/>
</dbReference>
<accession>A0A1E1XHE0</accession>
<dbReference type="AlphaFoldDB" id="A0A1E1XHE0"/>
<name>A0A1E1XHE0_9ACAR</name>
<evidence type="ECO:0000313" key="1">
    <source>
        <dbReference type="EMBL" id="JAT98509.1"/>
    </source>
</evidence>
<feature type="non-terminal residue" evidence="1">
    <location>
        <position position="1"/>
    </location>
</feature>
<organism evidence="1">
    <name type="scientific">Amblyomma aureolatum</name>
    <dbReference type="NCBI Taxonomy" id="187763"/>
    <lineage>
        <taxon>Eukaryota</taxon>
        <taxon>Metazoa</taxon>
        <taxon>Ecdysozoa</taxon>
        <taxon>Arthropoda</taxon>
        <taxon>Chelicerata</taxon>
        <taxon>Arachnida</taxon>
        <taxon>Acari</taxon>
        <taxon>Parasitiformes</taxon>
        <taxon>Ixodida</taxon>
        <taxon>Ixodoidea</taxon>
        <taxon>Ixodidae</taxon>
        <taxon>Amblyomminae</taxon>
        <taxon>Amblyomma</taxon>
    </lineage>
</organism>
<reference evidence="1" key="1">
    <citation type="journal article" date="2017" name="Front. Cell. Infect. Microbiol.">
        <title>The Distinct Transcriptional Response of the Midgut of Amblyomma sculptum and Amblyomma aureolatum Ticks to Rickettsia rickettsii Correlates to Their Differences in Susceptibility to Infection.</title>
        <authorList>
            <person name="Martins L.A."/>
            <person name="Galletti M.F.B.M."/>
            <person name="Ribeiro J.M."/>
            <person name="Fujita A."/>
            <person name="Costa F.B."/>
            <person name="Labruna M.B."/>
            <person name="Daffre S."/>
            <person name="Fogaca A.C."/>
        </authorList>
    </citation>
    <scope>NUCLEOTIDE SEQUENCE</scope>
</reference>
<proteinExistence type="evidence at transcript level"/>
<sequence>ERANVVRDVILNARKCVEDIQKSTLAFVSTVNSSCECLGTLIAITSDQKARQPALQSQSSLHKINEPDIQSLRIIEHETREFGKNMERFANETITETLQNLKRYAQLDNPAKFTIPPEISSRKMTPNQLIYSLKELPLSCDGDRNKEIKLRRNITQLHFELASATRFHKQLQALTGVPNVADKILKMSADRVLRTRHLLSKSIREIISIDHMYEDFFYEYLIAKDKDATDDANDNRGADRSVDMKIIRELVSSSRCKAEEDFAGAQDEWLHGCAAAVGTMMQQMTGNFPTTTSNI</sequence>